<evidence type="ECO:0000313" key="2">
    <source>
        <dbReference type="Proteomes" id="UP000187209"/>
    </source>
</evidence>
<dbReference type="Gene3D" id="1.25.40.20">
    <property type="entry name" value="Ankyrin repeat-containing domain"/>
    <property type="match status" value="1"/>
</dbReference>
<dbReference type="OrthoDB" id="9995210at2759"/>
<dbReference type="InterPro" id="IPR036770">
    <property type="entry name" value="Ankyrin_rpt-contain_sf"/>
</dbReference>
<dbReference type="EMBL" id="MPUH01000614">
    <property type="protein sequence ID" value="OMJ76735.1"/>
    <property type="molecule type" value="Genomic_DNA"/>
</dbReference>
<dbReference type="AlphaFoldDB" id="A0A1R2BJF0"/>
<gene>
    <name evidence="1" type="ORF">SteCoe_23849</name>
</gene>
<name>A0A1R2BJF0_9CILI</name>
<reference evidence="1 2" key="1">
    <citation type="submission" date="2016-11" db="EMBL/GenBank/DDBJ databases">
        <title>The macronuclear genome of Stentor coeruleus: a giant cell with tiny introns.</title>
        <authorList>
            <person name="Slabodnick M."/>
            <person name="Ruby J.G."/>
            <person name="Reiff S.B."/>
            <person name="Swart E.C."/>
            <person name="Gosai S."/>
            <person name="Prabakaran S."/>
            <person name="Witkowska E."/>
            <person name="Larue G.E."/>
            <person name="Fisher S."/>
            <person name="Freeman R.M."/>
            <person name="Gunawardena J."/>
            <person name="Chu W."/>
            <person name="Stover N.A."/>
            <person name="Gregory B.D."/>
            <person name="Nowacki M."/>
            <person name="Derisi J."/>
            <person name="Roy S.W."/>
            <person name="Marshall W.F."/>
            <person name="Sood P."/>
        </authorList>
    </citation>
    <scope>NUCLEOTIDE SEQUENCE [LARGE SCALE GENOMIC DNA]</scope>
    <source>
        <strain evidence="1">WM001</strain>
    </source>
</reference>
<keyword evidence="2" id="KW-1185">Reference proteome</keyword>
<comment type="caution">
    <text evidence="1">The sequence shown here is derived from an EMBL/GenBank/DDBJ whole genome shotgun (WGS) entry which is preliminary data.</text>
</comment>
<evidence type="ECO:0000313" key="1">
    <source>
        <dbReference type="EMBL" id="OMJ76735.1"/>
    </source>
</evidence>
<protein>
    <submittedName>
        <fullName evidence="1">Uncharacterized protein</fullName>
    </submittedName>
</protein>
<dbReference type="Proteomes" id="UP000187209">
    <property type="component" value="Unassembled WGS sequence"/>
</dbReference>
<sequence>MEISARVVEPSDGLFRTIPGFEAAGLEIRYLNRLENNEEVLKFNERFVKACEDNDKPLLKSLLERKNIPILMWYIKKAFSQLAASKNYEFLNILIEAGLDLGHKIFQGTIPRLVIMLGGNEEDFEKIMIIMLKGGMQIDDSDSESNSTGLHLACLRLDVGVARILLKLKAHPTPINKMKLTPLNLVENDDCEEAREIKTLIENAGGESKWNSYMD</sequence>
<proteinExistence type="predicted"/>
<organism evidence="1 2">
    <name type="scientific">Stentor coeruleus</name>
    <dbReference type="NCBI Taxonomy" id="5963"/>
    <lineage>
        <taxon>Eukaryota</taxon>
        <taxon>Sar</taxon>
        <taxon>Alveolata</taxon>
        <taxon>Ciliophora</taxon>
        <taxon>Postciliodesmatophora</taxon>
        <taxon>Heterotrichea</taxon>
        <taxon>Heterotrichida</taxon>
        <taxon>Stentoridae</taxon>
        <taxon>Stentor</taxon>
    </lineage>
</organism>
<dbReference type="SUPFAM" id="SSF48403">
    <property type="entry name" value="Ankyrin repeat"/>
    <property type="match status" value="1"/>
</dbReference>
<accession>A0A1R2BJF0</accession>